<evidence type="ECO:0000259" key="6">
    <source>
        <dbReference type="PROSITE" id="PS51918"/>
    </source>
</evidence>
<evidence type="ECO:0000256" key="4">
    <source>
        <dbReference type="ARBA" id="ARBA00023004"/>
    </source>
</evidence>
<sequence length="471" mass="54547">MYNNNYVFNLGQSKYALDINNLIFCELDEQTAEVFELISKTGTLPEISSDSSAADLKYFVKRGYFFNEKPEEMRISYSFDTANVSFPPVHRCNLNCQYCFAGGGNNYSGDRPEFDRERIDRLLHFVYEDYFKDYKKFRFDFVSGGEPLLNFEAIRYLVERVREIDGRKQSKSSFFLVTNGTLITDEIIDYLDRENIDLGVSIDGDRELHNMHRPYRDGTGSYEDVTGAIRCIQNSACSARLKDIWALSVITKNTESLCKVLEHHSSLNIQRVQMKILRVNSEHKLGFSQADTEVLQNKYLELIEYFKYHIDRADLSKLLMILNDNDSFGKMIRRLLLREKAFFRCGAGKNKISFTASGEFYPCDSFCGMQPFLLGKIGESTEGNAKAAFYKGSVCERDTCSKCWAKFICGGDCYHNSYLKNRDMMIPDSFMCEMNKFFIKQSVDLICYLYKTNPRLIARLQKNLSKREKIL</sequence>
<dbReference type="SFLD" id="SFLDG01067">
    <property type="entry name" value="SPASM/twitch_domain_containing"/>
    <property type="match status" value="1"/>
</dbReference>
<dbReference type="InterPro" id="IPR007197">
    <property type="entry name" value="rSAM"/>
</dbReference>
<dbReference type="PROSITE" id="PS51918">
    <property type="entry name" value="RADICAL_SAM"/>
    <property type="match status" value="1"/>
</dbReference>
<dbReference type="Proteomes" id="UP000003860">
    <property type="component" value="Unassembled WGS sequence"/>
</dbReference>
<dbReference type="InterPro" id="IPR023885">
    <property type="entry name" value="4Fe4S-binding_SPASM_dom"/>
</dbReference>
<dbReference type="NCBIfam" id="TIGR04085">
    <property type="entry name" value="rSAM_more_4Fe4S"/>
    <property type="match status" value="1"/>
</dbReference>
<dbReference type="InterPro" id="IPR058240">
    <property type="entry name" value="rSAM_sf"/>
</dbReference>
<proteinExistence type="predicted"/>
<evidence type="ECO:0000256" key="1">
    <source>
        <dbReference type="ARBA" id="ARBA00001966"/>
    </source>
</evidence>
<dbReference type="Gene3D" id="3.20.20.70">
    <property type="entry name" value="Aldolase class I"/>
    <property type="match status" value="1"/>
</dbReference>
<dbReference type="SUPFAM" id="SSF102114">
    <property type="entry name" value="Radical SAM enzymes"/>
    <property type="match status" value="1"/>
</dbReference>
<dbReference type="GO" id="GO:0016491">
    <property type="term" value="F:oxidoreductase activity"/>
    <property type="evidence" value="ECO:0007669"/>
    <property type="project" value="InterPro"/>
</dbReference>
<keyword evidence="4" id="KW-0408">Iron</keyword>
<protein>
    <submittedName>
        <fullName evidence="7">Radical SAM domain protein</fullName>
    </submittedName>
</protein>
<evidence type="ECO:0000313" key="8">
    <source>
        <dbReference type="Proteomes" id="UP000003860"/>
    </source>
</evidence>
<dbReference type="SFLD" id="SFLDG01384">
    <property type="entry name" value="thioether_bond_formation_requi"/>
    <property type="match status" value="1"/>
</dbReference>
<dbReference type="InterPro" id="IPR013785">
    <property type="entry name" value="Aldolase_TIM"/>
</dbReference>
<evidence type="ECO:0000313" key="7">
    <source>
        <dbReference type="EMBL" id="EGD46620.1"/>
    </source>
</evidence>
<evidence type="ECO:0000256" key="5">
    <source>
        <dbReference type="ARBA" id="ARBA00023014"/>
    </source>
</evidence>
<accession>F1TG01</accession>
<dbReference type="GO" id="GO:0046872">
    <property type="term" value="F:metal ion binding"/>
    <property type="evidence" value="ECO:0007669"/>
    <property type="project" value="UniProtKB-KW"/>
</dbReference>
<dbReference type="PANTHER" id="PTHR43273">
    <property type="entry name" value="ANAEROBIC SULFATASE-MATURATING ENZYME HOMOLOG ASLB-RELATED"/>
    <property type="match status" value="1"/>
</dbReference>
<comment type="caution">
    <text evidence="7">The sequence shown here is derived from an EMBL/GenBank/DDBJ whole genome shotgun (WGS) entry which is preliminary data.</text>
</comment>
<dbReference type="PANTHER" id="PTHR43273:SF8">
    <property type="entry name" value="RADICAL SAM DOMAIN PROTEIN"/>
    <property type="match status" value="1"/>
</dbReference>
<reference evidence="7" key="1">
    <citation type="submission" date="2009-07" db="EMBL/GenBank/DDBJ databases">
        <authorList>
            <consortium name="US DOE Joint Genome Institute (JGI-PGF)"/>
            <person name="Lucas S."/>
            <person name="Copeland A."/>
            <person name="Lapidus A."/>
            <person name="Glavina del Rio T."/>
            <person name="Tice H."/>
            <person name="Bruce D."/>
            <person name="Goodwin L."/>
            <person name="Pitluck S."/>
            <person name="Larimer F."/>
            <person name="Land M.L."/>
            <person name="Mouttaki H."/>
            <person name="He Z."/>
            <person name="Zhou J."/>
            <person name="Hemme C.L."/>
        </authorList>
    </citation>
    <scope>NUCLEOTIDE SEQUENCE [LARGE SCALE GENOMIC DNA]</scope>
    <source>
        <strain evidence="7">DSM 2782</strain>
    </source>
</reference>
<dbReference type="SFLD" id="SFLDG01386">
    <property type="entry name" value="main_SPASM_domain-containing"/>
    <property type="match status" value="1"/>
</dbReference>
<dbReference type="CDD" id="cd01335">
    <property type="entry name" value="Radical_SAM"/>
    <property type="match status" value="1"/>
</dbReference>
<comment type="cofactor">
    <cofactor evidence="1">
        <name>[4Fe-4S] cluster</name>
        <dbReference type="ChEBI" id="CHEBI:49883"/>
    </cofactor>
</comment>
<dbReference type="InterPro" id="IPR023867">
    <property type="entry name" value="Sulphatase_maturase_rSAM"/>
</dbReference>
<reference evidence="7" key="2">
    <citation type="submission" date="2011-01" db="EMBL/GenBank/DDBJ databases">
        <title>The Non-contiguous Finished genome of Clostridium papyrosolvens.</title>
        <authorList>
            <person name="Lucas S."/>
            <person name="Copeland A."/>
            <person name="Lapidus A."/>
            <person name="Cheng J.-F."/>
            <person name="Goodwin L."/>
            <person name="Pitluck S."/>
            <person name="Misra M."/>
            <person name="Chertkov O."/>
            <person name="Detter J.C."/>
            <person name="Han C."/>
            <person name="Tapia R."/>
            <person name="Land M."/>
            <person name="Hauser L."/>
            <person name="Kyrpides N."/>
            <person name="Ivanova N."/>
            <person name="Pagani I."/>
            <person name="Mouttaki H."/>
            <person name="He Z."/>
            <person name="Zhou J."/>
            <person name="Hemme C.L."/>
            <person name="Woyke T."/>
        </authorList>
    </citation>
    <scope>NUCLEOTIDE SEQUENCE [LARGE SCALE GENOMIC DNA]</scope>
    <source>
        <strain evidence="7">DSM 2782</strain>
    </source>
</reference>
<name>F1TG01_9FIRM</name>
<evidence type="ECO:0000256" key="2">
    <source>
        <dbReference type="ARBA" id="ARBA00022691"/>
    </source>
</evidence>
<feature type="domain" description="Radical SAM core" evidence="6">
    <location>
        <begin position="76"/>
        <end position="326"/>
    </location>
</feature>
<dbReference type="RefSeq" id="WP_004621010.1">
    <property type="nucleotide sequence ID" value="NZ_CP119677.1"/>
</dbReference>
<keyword evidence="2" id="KW-0949">S-adenosyl-L-methionine</keyword>
<organism evidence="7 8">
    <name type="scientific">Ruminiclostridium papyrosolvens DSM 2782</name>
    <dbReference type="NCBI Taxonomy" id="588581"/>
    <lineage>
        <taxon>Bacteria</taxon>
        <taxon>Bacillati</taxon>
        <taxon>Bacillota</taxon>
        <taxon>Clostridia</taxon>
        <taxon>Eubacteriales</taxon>
        <taxon>Oscillospiraceae</taxon>
        <taxon>Ruminiclostridium</taxon>
    </lineage>
</organism>
<dbReference type="GO" id="GO:0051536">
    <property type="term" value="F:iron-sulfur cluster binding"/>
    <property type="evidence" value="ECO:0007669"/>
    <property type="project" value="UniProtKB-KW"/>
</dbReference>
<dbReference type="eggNOG" id="COG0641">
    <property type="taxonomic scope" value="Bacteria"/>
</dbReference>
<dbReference type="AlphaFoldDB" id="F1TG01"/>
<dbReference type="EMBL" id="ACXX02000012">
    <property type="protein sequence ID" value="EGD46620.1"/>
    <property type="molecule type" value="Genomic_DNA"/>
</dbReference>
<evidence type="ECO:0000256" key="3">
    <source>
        <dbReference type="ARBA" id="ARBA00022723"/>
    </source>
</evidence>
<gene>
    <name evidence="7" type="ORF">Cpap_1002</name>
</gene>
<keyword evidence="8" id="KW-1185">Reference proteome</keyword>
<keyword evidence="5" id="KW-0411">Iron-sulfur</keyword>
<dbReference type="SFLD" id="SFLDS00029">
    <property type="entry name" value="Radical_SAM"/>
    <property type="match status" value="1"/>
</dbReference>
<keyword evidence="3" id="KW-0479">Metal-binding</keyword>
<dbReference type="Pfam" id="PF04055">
    <property type="entry name" value="Radical_SAM"/>
    <property type="match status" value="1"/>
</dbReference>
<dbReference type="STRING" id="588581.Cpap_1002"/>